<dbReference type="EMBL" id="JADGJQ010000028">
    <property type="protein sequence ID" value="KAJ3178173.1"/>
    <property type="molecule type" value="Genomic_DNA"/>
</dbReference>
<dbReference type="Gene3D" id="3.40.1490.10">
    <property type="entry name" value="Bit1"/>
    <property type="match status" value="1"/>
</dbReference>
<dbReference type="InterPro" id="IPR042237">
    <property type="entry name" value="PTRHD1"/>
</dbReference>
<dbReference type="Pfam" id="PF01981">
    <property type="entry name" value="PTH2"/>
    <property type="match status" value="1"/>
</dbReference>
<sequence length="151" mass="16821">MLNPARPVLSATSPTMSSDCAWPPSPTTSSVDEPLTMYIFVRRDLQSTLGWPGGSVISQACHASTAVLHEARDDPDVHEYLGALNSMHKVVFEAKDLAHLDKIARLFRESDMTIHAWEERPEMIRTAIATKPYRRSTVAGVLKKCRVSLFK</sequence>
<dbReference type="GO" id="GO:0004045">
    <property type="term" value="F:peptidyl-tRNA hydrolase activity"/>
    <property type="evidence" value="ECO:0007669"/>
    <property type="project" value="UniProtKB-EC"/>
</dbReference>
<evidence type="ECO:0000256" key="3">
    <source>
        <dbReference type="ARBA" id="ARBA00048707"/>
    </source>
</evidence>
<evidence type="ECO:0000256" key="2">
    <source>
        <dbReference type="ARBA" id="ARBA00022801"/>
    </source>
</evidence>
<gene>
    <name evidence="5" type="primary">PTRHD1</name>
    <name evidence="5" type="ORF">HDU87_003725</name>
</gene>
<evidence type="ECO:0000313" key="6">
    <source>
        <dbReference type="Proteomes" id="UP001212152"/>
    </source>
</evidence>
<reference evidence="5" key="1">
    <citation type="submission" date="2020-05" db="EMBL/GenBank/DDBJ databases">
        <title>Phylogenomic resolution of chytrid fungi.</title>
        <authorList>
            <person name="Stajich J.E."/>
            <person name="Amses K."/>
            <person name="Simmons R."/>
            <person name="Seto K."/>
            <person name="Myers J."/>
            <person name="Bonds A."/>
            <person name="Quandt C.A."/>
            <person name="Barry K."/>
            <person name="Liu P."/>
            <person name="Grigoriev I."/>
            <person name="Longcore J.E."/>
            <person name="James T.Y."/>
        </authorList>
    </citation>
    <scope>NUCLEOTIDE SEQUENCE</scope>
    <source>
        <strain evidence="5">JEL0379</strain>
    </source>
</reference>
<dbReference type="EC" id="3.1.1.29" evidence="1"/>
<dbReference type="InterPro" id="IPR023476">
    <property type="entry name" value="Pep_tRNA_hydro_II_dom_sf"/>
</dbReference>
<evidence type="ECO:0000256" key="1">
    <source>
        <dbReference type="ARBA" id="ARBA00013260"/>
    </source>
</evidence>
<protein>
    <recommendedName>
        <fullName evidence="1">peptidyl-tRNA hydrolase</fullName>
        <ecNumber evidence="1">3.1.1.29</ecNumber>
    </recommendedName>
</protein>
<name>A0AAD5TJT7_9FUNG</name>
<proteinExistence type="predicted"/>
<evidence type="ECO:0000256" key="4">
    <source>
        <dbReference type="SAM" id="MobiDB-lite"/>
    </source>
</evidence>
<organism evidence="5 6">
    <name type="scientific">Geranomyces variabilis</name>
    <dbReference type="NCBI Taxonomy" id="109894"/>
    <lineage>
        <taxon>Eukaryota</taxon>
        <taxon>Fungi</taxon>
        <taxon>Fungi incertae sedis</taxon>
        <taxon>Chytridiomycota</taxon>
        <taxon>Chytridiomycota incertae sedis</taxon>
        <taxon>Chytridiomycetes</taxon>
        <taxon>Spizellomycetales</taxon>
        <taxon>Powellomycetaceae</taxon>
        <taxon>Geranomyces</taxon>
    </lineage>
</organism>
<comment type="caution">
    <text evidence="5">The sequence shown here is derived from an EMBL/GenBank/DDBJ whole genome shotgun (WGS) entry which is preliminary data.</text>
</comment>
<keyword evidence="6" id="KW-1185">Reference proteome</keyword>
<accession>A0AAD5TJT7</accession>
<dbReference type="InterPro" id="IPR002833">
    <property type="entry name" value="PTH2"/>
</dbReference>
<comment type="catalytic activity">
    <reaction evidence="3">
        <text>an N-acyl-L-alpha-aminoacyl-tRNA + H2O = an N-acyl-L-amino acid + a tRNA + H(+)</text>
        <dbReference type="Rhea" id="RHEA:54448"/>
        <dbReference type="Rhea" id="RHEA-COMP:10123"/>
        <dbReference type="Rhea" id="RHEA-COMP:13883"/>
        <dbReference type="ChEBI" id="CHEBI:15377"/>
        <dbReference type="ChEBI" id="CHEBI:15378"/>
        <dbReference type="ChEBI" id="CHEBI:59874"/>
        <dbReference type="ChEBI" id="CHEBI:78442"/>
        <dbReference type="ChEBI" id="CHEBI:138191"/>
        <dbReference type="EC" id="3.1.1.29"/>
    </reaction>
</comment>
<evidence type="ECO:0000313" key="5">
    <source>
        <dbReference type="EMBL" id="KAJ3178173.1"/>
    </source>
</evidence>
<dbReference type="PANTHER" id="PTHR46194">
    <property type="entry name" value="PEPTIDYL-TRNA HYDROLASE PTRHD1-RELATED"/>
    <property type="match status" value="1"/>
</dbReference>
<feature type="region of interest" description="Disordered" evidence="4">
    <location>
        <begin position="1"/>
        <end position="28"/>
    </location>
</feature>
<dbReference type="AlphaFoldDB" id="A0AAD5TJT7"/>
<dbReference type="Proteomes" id="UP001212152">
    <property type="component" value="Unassembled WGS sequence"/>
</dbReference>
<keyword evidence="2 5" id="KW-0378">Hydrolase</keyword>
<dbReference type="SUPFAM" id="SSF102462">
    <property type="entry name" value="Peptidyl-tRNA hydrolase II"/>
    <property type="match status" value="1"/>
</dbReference>
<dbReference type="PANTHER" id="PTHR46194:SF1">
    <property type="entry name" value="PEPTIDYL-TRNA HYDROLASE PTRHD1-RELATED"/>
    <property type="match status" value="1"/>
</dbReference>